<feature type="compositionally biased region" description="Low complexity" evidence="1">
    <location>
        <begin position="1"/>
        <end position="11"/>
    </location>
</feature>
<comment type="caution">
    <text evidence="4">The sequence shown here is derived from an EMBL/GenBank/DDBJ whole genome shotgun (WGS) entry which is preliminary data.</text>
</comment>
<feature type="compositionally biased region" description="Polar residues" evidence="1">
    <location>
        <begin position="433"/>
        <end position="449"/>
    </location>
</feature>
<dbReference type="Pfam" id="PF00173">
    <property type="entry name" value="Cyt-b5"/>
    <property type="match status" value="1"/>
</dbReference>
<dbReference type="PROSITE" id="PS50255">
    <property type="entry name" value="CYTOCHROME_B5_2"/>
    <property type="match status" value="1"/>
</dbReference>
<dbReference type="InParanoid" id="A0A2R5G2B2"/>
<keyword evidence="2" id="KW-0812">Transmembrane</keyword>
<feature type="compositionally biased region" description="Pro residues" evidence="1">
    <location>
        <begin position="14"/>
        <end position="23"/>
    </location>
</feature>
<dbReference type="InterPro" id="IPR057626">
    <property type="entry name" value="S-S_Temptin"/>
</dbReference>
<keyword evidence="2" id="KW-1133">Transmembrane helix</keyword>
<dbReference type="InterPro" id="IPR001199">
    <property type="entry name" value="Cyt_B5-like_heme/steroid-bd"/>
</dbReference>
<feature type="domain" description="Cytochrome b5 heme-binding" evidence="3">
    <location>
        <begin position="1165"/>
        <end position="1241"/>
    </location>
</feature>
<dbReference type="EMBL" id="BEYU01000001">
    <property type="protein sequence ID" value="GBG23868.1"/>
    <property type="molecule type" value="Genomic_DNA"/>
</dbReference>
<dbReference type="SUPFAM" id="SSF55856">
    <property type="entry name" value="Cytochrome b5-like heme/steroid binding domain"/>
    <property type="match status" value="1"/>
</dbReference>
<name>A0A2R5G2B2_9STRA</name>
<feature type="compositionally biased region" description="Pro residues" evidence="1">
    <location>
        <begin position="358"/>
        <end position="372"/>
    </location>
</feature>
<dbReference type="SUPFAM" id="SSF56524">
    <property type="entry name" value="Oxidoreductase molybdopterin-binding domain"/>
    <property type="match status" value="1"/>
</dbReference>
<dbReference type="Pfam" id="PF24784">
    <property type="entry name" value="Temptin_C"/>
    <property type="match status" value="1"/>
</dbReference>
<dbReference type="PANTHER" id="PTHR34737">
    <property type="entry name" value="EF-HAND DOMAIN-CONTAINING PROTEIN"/>
    <property type="match status" value="1"/>
</dbReference>
<dbReference type="PANTHER" id="PTHR34737:SF2">
    <property type="entry name" value="EF-HAND DOMAIN-CONTAINING PROTEIN"/>
    <property type="match status" value="1"/>
</dbReference>
<dbReference type="InterPro" id="IPR036374">
    <property type="entry name" value="OxRdtase_Mopterin-bd_sf"/>
</dbReference>
<proteinExistence type="predicted"/>
<feature type="region of interest" description="Disordered" evidence="1">
    <location>
        <begin position="790"/>
        <end position="810"/>
    </location>
</feature>
<dbReference type="Proteomes" id="UP000241890">
    <property type="component" value="Unassembled WGS sequence"/>
</dbReference>
<feature type="region of interest" description="Disordered" evidence="1">
    <location>
        <begin position="1122"/>
        <end position="1162"/>
    </location>
</feature>
<accession>A0A2R5G2B2</accession>
<feature type="region of interest" description="Disordered" evidence="1">
    <location>
        <begin position="271"/>
        <end position="449"/>
    </location>
</feature>
<sequence>MQQQHPHQHQQYLPPSPRHPPASPILLRQEEPVFRQQNLRFANPMNSSSSSSSSSNNNNNAQSEKSPPESYAQHPGDRNEVAENFEFPWDTSVDADSLAGTMGMPSMLHAPLTSVPPNPPYRGGFAQPMIAHGSANAYAGRPGEIPHNHNPWHSPLWERAPSPYRPSGENSSLDVFMEFCAFYCNRHTGEVYVNASGILTKPCFTKWLETRQGQLKRPEEAFRKTITAHCTGTDGRKPFLREVEAAVLIELRRQNVWPCFADRTTAKGDPINIGQHGFRGQGYHENLRLPENMRKSRRNTSAARPRQQNHAAGTSDGNGPHSRPNAPRAAPPPALHQQHPPHPSHPQFPHAYHAPGGVAPPPIPRPRPPPPILSGYNLNETATTPLSHTTSPSPLKAEYSIADAEIADPRDSKRKRAQSGARSAAAPSPFAGSVSSGEDGTSCSEAGANTSMRFNPNAVPANRTEWSQNPNLVVIACETMGIPLCEFDESIQDEAIPSIERVPDILRLDHIPLTLRAAGLRVMTKYFRPHHFLSLMSIAKTTQTDGIFDNRITRLPVNLRDPRFARSFLLPDADLVPSHPVGRNIFCLNTFMYISSDHTARTILEGAVEGSPTLKFLHPLQFWMVVVHVIPMLMERGELVWQSFGNTYKGKPMIARSKYKIVGDTVHTCFQNVSHLYPNLMAMPSLGEVRRRRATSSAARATALVFGMAEVTTEGPTALGFPVNALRIPNGRAFPAAGHSEGVGGGPLSPFGIDFLACDGQWSACLCGRDSDGDGETNGMELGDPCCVWQPDDDFPPQRRDQLSDPSRADSLTSLSVDADSISCDGSNQDAAQDSEARPHWGFSFSDLVRGFLDFVTSGILLYLAVLVVRDWQDLHMQRLQRANKEKVPVEHASWWWTMALPIIFAYLWGDLGSAISHVVLDNPEVLHRWPILRQSADSFQEHHIDPTKLSAPPLCFLLPLVFLAASSTNARLRWCTLAISAFFELAYVGHWYSHVSETWASAPLLNLVFVSHAHHNVHHTTFASNFAFLSGYTDPFANALLLLVPQKFVGTWFFLVGGLWSLMPRILFHAAASIKTWSRRHFRVLALVLVLGTATTVYMGQMQETGYGHFGPTLDELAARHAAAEAATPSQHGSKSNLANVQEATSNSNGALSHASGQREPPAGALFSAAEVAKHQSAHDAWIVLGRDVLDVTRWLDFHPGGKEIMLPYLGYNATETFDEQGHSDVAIETTRMYRIGTIHAGEIVPSAPVDDGVDDVDETDSLGLKRRVFRQPVQGEPCFGPPTQLAREGEWELDAVAPFSEKYARGRSKTFGTPHSSELAMRLSVDLALLTPPLLQTTPASAFYIRTGLPGTLDAMALSRETWKVQVQSVSGQILHTFSAQEIHDVGSHVGTGVMECSGNTRVWHFGLLSQAQWTRGVRVRDLLKDYLPAAGASSDGRAILVEGYDEHIKTAGGAKGASWVFTWDQVISTGMFFATELNGEPLPPNHGFPIRLVVPNWYGCTCIKWVRLVKFVDARRVKPTGQMNEFRTRVHMQKAPSTMAYGWHAKQGLSAAATRVEQWRHVTSNATYLKIVGLMWGGQEDAVNPRLEIELRSQAGAVVLSEPLQVVKPRSLITEWTSLCHSIPLRMTRGSRYTVTFRPVDPTILAPRLRSKTRGVLAWYARSFQLL</sequence>
<keyword evidence="2" id="KW-0472">Membrane</keyword>
<dbReference type="InterPro" id="IPR000572">
    <property type="entry name" value="OxRdtase_Mopterin-bd_dom"/>
</dbReference>
<dbReference type="OrthoDB" id="129121at2759"/>
<evidence type="ECO:0000313" key="4">
    <source>
        <dbReference type="EMBL" id="GBG23868.1"/>
    </source>
</evidence>
<evidence type="ECO:0000313" key="5">
    <source>
        <dbReference type="Proteomes" id="UP000241890"/>
    </source>
</evidence>
<feature type="compositionally biased region" description="Polar residues" evidence="1">
    <location>
        <begin position="1129"/>
        <end position="1152"/>
    </location>
</feature>
<dbReference type="Pfam" id="PF00174">
    <property type="entry name" value="Oxidored_molyb"/>
    <property type="match status" value="1"/>
</dbReference>
<feature type="compositionally biased region" description="Polar residues" evidence="1">
    <location>
        <begin position="299"/>
        <end position="317"/>
    </location>
</feature>
<dbReference type="InterPro" id="IPR036400">
    <property type="entry name" value="Cyt_B5-like_heme/steroid_sf"/>
</dbReference>
<gene>
    <name evidence="4" type="ORF">FCC1311_000882</name>
</gene>
<protein>
    <submittedName>
        <fullName evidence="4">Nitrate reductase NADH</fullName>
    </submittedName>
</protein>
<feature type="transmembrane region" description="Helical" evidence="2">
    <location>
        <begin position="1040"/>
        <end position="1063"/>
    </location>
</feature>
<evidence type="ECO:0000256" key="1">
    <source>
        <dbReference type="SAM" id="MobiDB-lite"/>
    </source>
</evidence>
<evidence type="ECO:0000256" key="2">
    <source>
        <dbReference type="SAM" id="Phobius"/>
    </source>
</evidence>
<feature type="compositionally biased region" description="Low complexity" evidence="1">
    <location>
        <begin position="381"/>
        <end position="394"/>
    </location>
</feature>
<organism evidence="4 5">
    <name type="scientific">Hondaea fermentalgiana</name>
    <dbReference type="NCBI Taxonomy" id="2315210"/>
    <lineage>
        <taxon>Eukaryota</taxon>
        <taxon>Sar</taxon>
        <taxon>Stramenopiles</taxon>
        <taxon>Bigyra</taxon>
        <taxon>Labyrinthulomycetes</taxon>
        <taxon>Thraustochytrida</taxon>
        <taxon>Thraustochytriidae</taxon>
        <taxon>Hondaea</taxon>
    </lineage>
</organism>
<feature type="compositionally biased region" description="Low complexity" evidence="1">
    <location>
        <begin position="46"/>
        <end position="60"/>
    </location>
</feature>
<dbReference type="InterPro" id="IPR055313">
    <property type="entry name" value="Temptin-like"/>
</dbReference>
<evidence type="ECO:0000259" key="3">
    <source>
        <dbReference type="PROSITE" id="PS50255"/>
    </source>
</evidence>
<dbReference type="Gene3D" id="3.10.120.10">
    <property type="entry name" value="Cytochrome b5-like heme/steroid binding domain"/>
    <property type="match status" value="1"/>
</dbReference>
<keyword evidence="5" id="KW-1185">Reference proteome</keyword>
<reference evidence="4 5" key="1">
    <citation type="submission" date="2017-12" db="EMBL/GenBank/DDBJ databases">
        <title>Sequencing, de novo assembly and annotation of complete genome of a new Thraustochytrid species, strain FCC1311.</title>
        <authorList>
            <person name="Sedici K."/>
            <person name="Godart F."/>
            <person name="Aiese Cigliano R."/>
            <person name="Sanseverino W."/>
            <person name="Barakat M."/>
            <person name="Ortet P."/>
            <person name="Marechal E."/>
            <person name="Cagnac O."/>
            <person name="Amato A."/>
        </authorList>
    </citation>
    <scope>NUCLEOTIDE SEQUENCE [LARGE SCALE GENOMIC DNA]</scope>
</reference>
<dbReference type="SMART" id="SM01117">
    <property type="entry name" value="Cyt-b5"/>
    <property type="match status" value="1"/>
</dbReference>
<feature type="compositionally biased region" description="Basic and acidic residues" evidence="1">
    <location>
        <begin position="285"/>
        <end position="294"/>
    </location>
</feature>
<feature type="region of interest" description="Disordered" evidence="1">
    <location>
        <begin position="1"/>
        <end position="76"/>
    </location>
</feature>
<dbReference type="Gene3D" id="3.90.420.10">
    <property type="entry name" value="Oxidoreductase, molybdopterin-binding domain"/>
    <property type="match status" value="1"/>
</dbReference>
<feature type="transmembrane region" description="Helical" evidence="2">
    <location>
        <begin position="1083"/>
        <end position="1101"/>
    </location>
</feature>
<feature type="compositionally biased region" description="Pro residues" evidence="1">
    <location>
        <begin position="329"/>
        <end position="346"/>
    </location>
</feature>